<keyword evidence="3" id="KW-0597">Phosphoprotein</keyword>
<keyword evidence="9" id="KW-0472">Membrane</keyword>
<dbReference type="PANTHER" id="PTHR24421:SF10">
    <property type="entry name" value="NITRATE_NITRITE SENSOR PROTEIN NARQ"/>
    <property type="match status" value="1"/>
</dbReference>
<evidence type="ECO:0000313" key="12">
    <source>
        <dbReference type="Proteomes" id="UP001385809"/>
    </source>
</evidence>
<evidence type="ECO:0000256" key="5">
    <source>
        <dbReference type="ARBA" id="ARBA00022741"/>
    </source>
</evidence>
<keyword evidence="9" id="KW-1133">Transmembrane helix</keyword>
<feature type="transmembrane region" description="Helical" evidence="9">
    <location>
        <begin position="12"/>
        <end position="32"/>
    </location>
</feature>
<organism evidence="11 12">
    <name type="scientific">Actinomycetospora aurantiaca</name>
    <dbReference type="NCBI Taxonomy" id="3129233"/>
    <lineage>
        <taxon>Bacteria</taxon>
        <taxon>Bacillati</taxon>
        <taxon>Actinomycetota</taxon>
        <taxon>Actinomycetes</taxon>
        <taxon>Pseudonocardiales</taxon>
        <taxon>Pseudonocardiaceae</taxon>
        <taxon>Actinomycetospora</taxon>
    </lineage>
</organism>
<feature type="domain" description="Histidine kinase/HSP90-like ATPase" evidence="10">
    <location>
        <begin position="269"/>
        <end position="361"/>
    </location>
</feature>
<evidence type="ECO:0000256" key="4">
    <source>
        <dbReference type="ARBA" id="ARBA00022679"/>
    </source>
</evidence>
<dbReference type="SMART" id="SM00387">
    <property type="entry name" value="HATPase_c"/>
    <property type="match status" value="1"/>
</dbReference>
<dbReference type="Proteomes" id="UP001385809">
    <property type="component" value="Unassembled WGS sequence"/>
</dbReference>
<dbReference type="RefSeq" id="WP_337697529.1">
    <property type="nucleotide sequence ID" value="NZ_JBBEGN010000017.1"/>
</dbReference>
<dbReference type="EC" id="2.7.13.3" evidence="2"/>
<dbReference type="InterPro" id="IPR050482">
    <property type="entry name" value="Sensor_HK_TwoCompSys"/>
</dbReference>
<dbReference type="PANTHER" id="PTHR24421">
    <property type="entry name" value="NITRATE/NITRITE SENSOR PROTEIN NARX-RELATED"/>
    <property type="match status" value="1"/>
</dbReference>
<evidence type="ECO:0000313" key="11">
    <source>
        <dbReference type="EMBL" id="MEJ2870957.1"/>
    </source>
</evidence>
<feature type="transmembrane region" description="Helical" evidence="9">
    <location>
        <begin position="69"/>
        <end position="98"/>
    </location>
</feature>
<keyword evidence="6 11" id="KW-0418">Kinase</keyword>
<evidence type="ECO:0000259" key="10">
    <source>
        <dbReference type="SMART" id="SM00387"/>
    </source>
</evidence>
<evidence type="ECO:0000256" key="2">
    <source>
        <dbReference type="ARBA" id="ARBA00012438"/>
    </source>
</evidence>
<dbReference type="SUPFAM" id="SSF55874">
    <property type="entry name" value="ATPase domain of HSP90 chaperone/DNA topoisomerase II/histidine kinase"/>
    <property type="match status" value="1"/>
</dbReference>
<proteinExistence type="predicted"/>
<comment type="catalytic activity">
    <reaction evidence="1">
        <text>ATP + protein L-histidine = ADP + protein N-phospho-L-histidine.</text>
        <dbReference type="EC" id="2.7.13.3"/>
    </reaction>
</comment>
<keyword evidence="8" id="KW-0902">Two-component regulatory system</keyword>
<name>A0ABU8MUU6_9PSEU</name>
<feature type="transmembrane region" description="Helical" evidence="9">
    <location>
        <begin position="118"/>
        <end position="137"/>
    </location>
</feature>
<evidence type="ECO:0000256" key="8">
    <source>
        <dbReference type="ARBA" id="ARBA00023012"/>
    </source>
</evidence>
<keyword evidence="4" id="KW-0808">Transferase</keyword>
<dbReference type="GO" id="GO:0016301">
    <property type="term" value="F:kinase activity"/>
    <property type="evidence" value="ECO:0007669"/>
    <property type="project" value="UniProtKB-KW"/>
</dbReference>
<evidence type="ECO:0000256" key="1">
    <source>
        <dbReference type="ARBA" id="ARBA00000085"/>
    </source>
</evidence>
<keyword evidence="7" id="KW-0067">ATP-binding</keyword>
<sequence>MFEVIFASDVPSGHSSALVATVLYAGVGSALLLGRRRFPRWTLVLTLLHMLGALALVPDYRPVAITLVALYSVALMTGTAVAIMALVGMYLVTCPILLADELGRPLAPGDSVAGTVRVLLLAQGIALVATYGMGRWARATRRAARLREELAVFERRDAVRSERLRIAREMHDVVSHAVTTMTVQAAAARHLMPVDPTRAAEALARVEDGGTEAVGELRTMLGVLRSDDPEATAPTPGLDALGPLVDAARRNGLWVRRVDLGEPVDPSPEVALTIVRVVQEALTNAMKYAGRGAEVVVTIEGTAGGVQVGVRDDGGTVPAAPHPRSGGFGLGGLSERVVAVGGSLRAGTVGSGFEVVADLPSGTPRTIEPPRDVRLAPT</sequence>
<dbReference type="InterPro" id="IPR011712">
    <property type="entry name" value="Sig_transdc_His_kin_sub3_dim/P"/>
</dbReference>
<dbReference type="Pfam" id="PF07730">
    <property type="entry name" value="HisKA_3"/>
    <property type="match status" value="1"/>
</dbReference>
<reference evidence="11 12" key="1">
    <citation type="submission" date="2024-03" db="EMBL/GenBank/DDBJ databases">
        <title>Actinomycetospora sp. OC33-EN08, a novel actinomycete isolated from wild orchid (Aerides multiflora).</title>
        <authorList>
            <person name="Suriyachadkun C."/>
        </authorList>
    </citation>
    <scope>NUCLEOTIDE SEQUENCE [LARGE SCALE GENOMIC DNA]</scope>
    <source>
        <strain evidence="11 12">OC33-EN08</strain>
    </source>
</reference>
<dbReference type="Pfam" id="PF02518">
    <property type="entry name" value="HATPase_c"/>
    <property type="match status" value="1"/>
</dbReference>
<dbReference type="InterPro" id="IPR036890">
    <property type="entry name" value="HATPase_C_sf"/>
</dbReference>
<dbReference type="CDD" id="cd16917">
    <property type="entry name" value="HATPase_UhpB-NarQ-NarX-like"/>
    <property type="match status" value="1"/>
</dbReference>
<evidence type="ECO:0000256" key="6">
    <source>
        <dbReference type="ARBA" id="ARBA00022777"/>
    </source>
</evidence>
<keyword evidence="12" id="KW-1185">Reference proteome</keyword>
<dbReference type="EMBL" id="JBBEGN010000017">
    <property type="protein sequence ID" value="MEJ2870957.1"/>
    <property type="molecule type" value="Genomic_DNA"/>
</dbReference>
<evidence type="ECO:0000256" key="3">
    <source>
        <dbReference type="ARBA" id="ARBA00022553"/>
    </source>
</evidence>
<dbReference type="Gene3D" id="3.30.565.10">
    <property type="entry name" value="Histidine kinase-like ATPase, C-terminal domain"/>
    <property type="match status" value="1"/>
</dbReference>
<dbReference type="Gene3D" id="1.20.5.1930">
    <property type="match status" value="1"/>
</dbReference>
<keyword evidence="5" id="KW-0547">Nucleotide-binding</keyword>
<comment type="caution">
    <text evidence="11">The sequence shown here is derived from an EMBL/GenBank/DDBJ whole genome shotgun (WGS) entry which is preliminary data.</text>
</comment>
<protein>
    <recommendedName>
        <fullName evidence="2">histidine kinase</fullName>
        <ecNumber evidence="2">2.7.13.3</ecNumber>
    </recommendedName>
</protein>
<evidence type="ECO:0000256" key="7">
    <source>
        <dbReference type="ARBA" id="ARBA00022840"/>
    </source>
</evidence>
<evidence type="ECO:0000256" key="9">
    <source>
        <dbReference type="SAM" id="Phobius"/>
    </source>
</evidence>
<accession>A0ABU8MUU6</accession>
<keyword evidence="9" id="KW-0812">Transmembrane</keyword>
<dbReference type="InterPro" id="IPR003594">
    <property type="entry name" value="HATPase_dom"/>
</dbReference>
<gene>
    <name evidence="11" type="ORF">WCD74_24555</name>
</gene>